<dbReference type="InterPro" id="IPR040024">
    <property type="entry name" value="PPP1R21"/>
</dbReference>
<dbReference type="InterPro" id="IPR049372">
    <property type="entry name" value="PPP1R21_C"/>
</dbReference>
<evidence type="ECO:0000256" key="8">
    <source>
        <dbReference type="ARBA" id="ARBA00044824"/>
    </source>
</evidence>
<reference evidence="12" key="1">
    <citation type="submission" date="2022-11" db="EMBL/GenBank/DDBJ databases">
        <title>Centuries of genome instability and evolution in soft-shell clam transmissible cancer (bioRxiv).</title>
        <authorList>
            <person name="Hart S.F.M."/>
            <person name="Yonemitsu M.A."/>
            <person name="Giersch R.M."/>
            <person name="Beal B.F."/>
            <person name="Arriagada G."/>
            <person name="Davis B.W."/>
            <person name="Ostrander E.A."/>
            <person name="Goff S.P."/>
            <person name="Metzger M.J."/>
        </authorList>
    </citation>
    <scope>NUCLEOTIDE SEQUENCE</scope>
    <source>
        <strain evidence="12">MELC-2E11</strain>
        <tissue evidence="12">Siphon/mantle</tissue>
    </source>
</reference>
<feature type="coiled-coil region" evidence="9">
    <location>
        <begin position="477"/>
        <end position="532"/>
    </location>
</feature>
<feature type="region of interest" description="Disordered" evidence="10">
    <location>
        <begin position="664"/>
        <end position="684"/>
    </location>
</feature>
<dbReference type="InterPro" id="IPR019343">
    <property type="entry name" value="PPP1R21_N"/>
</dbReference>
<name>A0ABY7G468_MYAAR</name>
<dbReference type="Proteomes" id="UP001164746">
    <property type="component" value="Chromosome 16"/>
</dbReference>
<feature type="domain" description="Protein phosphatase 1 regulatory subunit 21 N-terminal" evidence="11">
    <location>
        <begin position="9"/>
        <end position="119"/>
    </location>
</feature>
<comment type="subcellular location">
    <subcellularLocation>
        <location evidence="1">Early endosome</location>
    </subcellularLocation>
</comment>
<dbReference type="InterPro" id="IPR019348">
    <property type="entry name" value="PPP1R21_six_helix"/>
</dbReference>
<keyword evidence="3" id="KW-0967">Endosome</keyword>
<dbReference type="SUPFAM" id="SSF57997">
    <property type="entry name" value="Tropomyosin"/>
    <property type="match status" value="1"/>
</dbReference>
<keyword evidence="13" id="KW-1185">Reference proteome</keyword>
<evidence type="ECO:0000256" key="5">
    <source>
        <dbReference type="ARBA" id="ARBA00023054"/>
    </source>
</evidence>
<dbReference type="Pfam" id="PF21636">
    <property type="entry name" value="PPP1R21_C"/>
    <property type="match status" value="1"/>
</dbReference>
<dbReference type="PANTHER" id="PTHR21448">
    <property type="entry name" value="SMOOTH MUSCLE MYOSIN HEAVY CHAIN-RELATED"/>
    <property type="match status" value="1"/>
</dbReference>
<evidence type="ECO:0000256" key="3">
    <source>
        <dbReference type="ARBA" id="ARBA00022753"/>
    </source>
</evidence>
<accession>A0ABY7G468</accession>
<evidence type="ECO:0000256" key="10">
    <source>
        <dbReference type="SAM" id="MobiDB-lite"/>
    </source>
</evidence>
<evidence type="ECO:0000256" key="7">
    <source>
        <dbReference type="ARBA" id="ARBA00031617"/>
    </source>
</evidence>
<proteinExistence type="predicted"/>
<dbReference type="SMART" id="SM01254">
    <property type="entry name" value="KLRAQ"/>
    <property type="match status" value="1"/>
</dbReference>
<feature type="coiled-coil region" evidence="9">
    <location>
        <begin position="1"/>
        <end position="152"/>
    </location>
</feature>
<keyword evidence="4" id="KW-0694">RNA-binding</keyword>
<evidence type="ECO:0000256" key="4">
    <source>
        <dbReference type="ARBA" id="ARBA00022884"/>
    </source>
</evidence>
<evidence type="ECO:0000313" key="13">
    <source>
        <dbReference type="Proteomes" id="UP001164746"/>
    </source>
</evidence>
<dbReference type="EMBL" id="CP111027">
    <property type="protein sequence ID" value="WAR29240.1"/>
    <property type="molecule type" value="Genomic_DNA"/>
</dbReference>
<keyword evidence="5 9" id="KW-0175">Coiled coil</keyword>
<evidence type="ECO:0000256" key="1">
    <source>
        <dbReference type="ARBA" id="ARBA00004412"/>
    </source>
</evidence>
<gene>
    <name evidence="12" type="ORF">MAR_002808</name>
</gene>
<dbReference type="Pfam" id="PF10205">
    <property type="entry name" value="KLRAQ"/>
    <property type="match status" value="1"/>
</dbReference>
<evidence type="ECO:0000256" key="2">
    <source>
        <dbReference type="ARBA" id="ARBA00020102"/>
    </source>
</evidence>
<organism evidence="12 13">
    <name type="scientific">Mya arenaria</name>
    <name type="common">Soft-shell clam</name>
    <dbReference type="NCBI Taxonomy" id="6604"/>
    <lineage>
        <taxon>Eukaryota</taxon>
        <taxon>Metazoa</taxon>
        <taxon>Spiralia</taxon>
        <taxon>Lophotrochozoa</taxon>
        <taxon>Mollusca</taxon>
        <taxon>Bivalvia</taxon>
        <taxon>Autobranchia</taxon>
        <taxon>Heteroconchia</taxon>
        <taxon>Euheterodonta</taxon>
        <taxon>Imparidentia</taxon>
        <taxon>Neoheterodontei</taxon>
        <taxon>Myida</taxon>
        <taxon>Myoidea</taxon>
        <taxon>Myidae</taxon>
        <taxon>Mya</taxon>
    </lineage>
</organism>
<sequence length="684" mass="77934">MSNSEEKYKKLAAEYAKLKSQVPVLKKAYLDEQSSHNDLKSSLKECEQTVRKYEQEVDSLTFRNQQLSTRCSLLQEELDALESKKKHKVHDIELEYKSQLESLQQKLEQFERQCSEHELVLNSTVQKNQAHIDKLQEEKAMLEVKLQSMDADMRDFKTRTVKAESQLGSIESELKDKLNLANKIIADKLPFIDTRVRELNGLNLPTHDRRHQLRSRELVNQSATLLGEVIQALSNFYTYTEQRSQIYPADGKAEPISPVNVQFCKLLHEHLSYLRPVEQSLKDFLVTFKDDALTTLEECAVSSCTSMLHNKNMELHRSLKKLNAIFNKLDTVTSLLAAQSTKTCGHSPSNHPRMFALLCDDLVQLHGTMPTATQRLKTTDECVVSSLVSLVTSTGKFSTFLSGNREFFSQRAGYRTRGSSMSGDYVNQSVRSNPAIVTFRQRAAHYISSLSRPCPESVPHHIAVQNRKVLLSSTESKEGLAKQIEAFQQRVGRLEQEKEHWMLEHQLLKIKFEHEEEKTRKLEKEMENSTQVEQVTSIQDNVEAPRPLGKLDATGKPTGNVDTREALIKNHFSVRINDLTQQVQLADSKCVSFHAEMAERAKKQSEDELKAMSQTYAQLKDELSTTSKNYESQLSMMSDHLAGMNEKLTQQKDEIDDLKTQIAKVNTKSSSSSPASKQNIRTEH</sequence>
<evidence type="ECO:0000256" key="9">
    <source>
        <dbReference type="SAM" id="Coils"/>
    </source>
</evidence>
<evidence type="ECO:0000256" key="6">
    <source>
        <dbReference type="ARBA" id="ARBA00031361"/>
    </source>
</evidence>
<dbReference type="Pfam" id="PF10212">
    <property type="entry name" value="PPP1R21_helical"/>
    <property type="match status" value="1"/>
</dbReference>
<evidence type="ECO:0000313" key="12">
    <source>
        <dbReference type="EMBL" id="WAR29240.1"/>
    </source>
</evidence>
<evidence type="ECO:0000259" key="11">
    <source>
        <dbReference type="SMART" id="SM01254"/>
    </source>
</evidence>
<protein>
    <recommendedName>
        <fullName evidence="2">Protein phosphatase 1 regulatory subunit 21</fullName>
    </recommendedName>
    <alternativeName>
        <fullName evidence="7">Coiled-coil domain-containing protein 128</fullName>
    </alternativeName>
    <alternativeName>
        <fullName evidence="8">Ferry endosomal RAB5 effector complex subunit 2</fullName>
    </alternativeName>
    <alternativeName>
        <fullName evidence="6">KLRAQ motif-containing protein 1</fullName>
    </alternativeName>
</protein>
<dbReference type="PANTHER" id="PTHR21448:SF0">
    <property type="entry name" value="PROTEIN PHOSPHATASE 1 REGULATORY SUBUNIT 21"/>
    <property type="match status" value="1"/>
</dbReference>